<feature type="region of interest" description="Disordered" evidence="1">
    <location>
        <begin position="1"/>
        <end position="78"/>
    </location>
</feature>
<dbReference type="Proteomes" id="UP000799424">
    <property type="component" value="Unassembled WGS sequence"/>
</dbReference>
<feature type="compositionally biased region" description="Basic and acidic residues" evidence="1">
    <location>
        <begin position="1"/>
        <end position="22"/>
    </location>
</feature>
<name>A0A6A6ZPC8_9PLEO</name>
<protein>
    <submittedName>
        <fullName evidence="2">Uncharacterized protein</fullName>
    </submittedName>
</protein>
<accession>A0A6A6ZPC8</accession>
<evidence type="ECO:0000256" key="1">
    <source>
        <dbReference type="SAM" id="MobiDB-lite"/>
    </source>
</evidence>
<evidence type="ECO:0000313" key="2">
    <source>
        <dbReference type="EMBL" id="KAF2822147.1"/>
    </source>
</evidence>
<sequence>MGTKSDYDHDKEQTISKPDVKRNTASLDDAPPIYYDSEPSGQPPQYPNNQSTQRQVRPTSSTTLQTPIKPPHQHRNSAPAATINAILASPHVDLDAERRANRKNKTLRERWRDFMDRTFHNNYEKDEWRVARAKGPELNVWGTRLKASTPTPLERKARR</sequence>
<dbReference type="OrthoDB" id="3799998at2759"/>
<keyword evidence="3" id="KW-1185">Reference proteome</keyword>
<reference evidence="2" key="1">
    <citation type="journal article" date="2020" name="Stud. Mycol.">
        <title>101 Dothideomycetes genomes: a test case for predicting lifestyles and emergence of pathogens.</title>
        <authorList>
            <person name="Haridas S."/>
            <person name="Albert R."/>
            <person name="Binder M."/>
            <person name="Bloem J."/>
            <person name="Labutti K."/>
            <person name="Salamov A."/>
            <person name="Andreopoulos B."/>
            <person name="Baker S."/>
            <person name="Barry K."/>
            <person name="Bills G."/>
            <person name="Bluhm B."/>
            <person name="Cannon C."/>
            <person name="Castanera R."/>
            <person name="Culley D."/>
            <person name="Daum C."/>
            <person name="Ezra D."/>
            <person name="Gonzalez J."/>
            <person name="Henrissat B."/>
            <person name="Kuo A."/>
            <person name="Liang C."/>
            <person name="Lipzen A."/>
            <person name="Lutzoni F."/>
            <person name="Magnuson J."/>
            <person name="Mondo S."/>
            <person name="Nolan M."/>
            <person name="Ohm R."/>
            <person name="Pangilinan J."/>
            <person name="Park H.-J."/>
            <person name="Ramirez L."/>
            <person name="Alfaro M."/>
            <person name="Sun H."/>
            <person name="Tritt A."/>
            <person name="Yoshinaga Y."/>
            <person name="Zwiers L.-H."/>
            <person name="Turgeon B."/>
            <person name="Goodwin S."/>
            <person name="Spatafora J."/>
            <person name="Crous P."/>
            <person name="Grigoriev I."/>
        </authorList>
    </citation>
    <scope>NUCLEOTIDE SEQUENCE</scope>
    <source>
        <strain evidence="2">CBS 113818</strain>
    </source>
</reference>
<organism evidence="2 3">
    <name type="scientific">Ophiobolus disseminans</name>
    <dbReference type="NCBI Taxonomy" id="1469910"/>
    <lineage>
        <taxon>Eukaryota</taxon>
        <taxon>Fungi</taxon>
        <taxon>Dikarya</taxon>
        <taxon>Ascomycota</taxon>
        <taxon>Pezizomycotina</taxon>
        <taxon>Dothideomycetes</taxon>
        <taxon>Pleosporomycetidae</taxon>
        <taxon>Pleosporales</taxon>
        <taxon>Pleosporineae</taxon>
        <taxon>Phaeosphaeriaceae</taxon>
        <taxon>Ophiobolus</taxon>
    </lineage>
</organism>
<dbReference type="AlphaFoldDB" id="A0A6A6ZPC8"/>
<gene>
    <name evidence="2" type="ORF">CC86DRAFT_96361</name>
</gene>
<proteinExistence type="predicted"/>
<evidence type="ECO:0000313" key="3">
    <source>
        <dbReference type="Proteomes" id="UP000799424"/>
    </source>
</evidence>
<dbReference type="EMBL" id="MU006235">
    <property type="protein sequence ID" value="KAF2822147.1"/>
    <property type="molecule type" value="Genomic_DNA"/>
</dbReference>
<feature type="compositionally biased region" description="Polar residues" evidence="1">
    <location>
        <begin position="47"/>
        <end position="66"/>
    </location>
</feature>